<keyword evidence="1" id="KW-0472">Membrane</keyword>
<evidence type="ECO:0000313" key="4">
    <source>
        <dbReference type="Proteomes" id="UP000001476"/>
    </source>
</evidence>
<dbReference type="STRING" id="515620.EUBELI_01154"/>
<evidence type="ECO:0000313" key="3">
    <source>
        <dbReference type="EMBL" id="ACR72154.1"/>
    </source>
</evidence>
<keyword evidence="1" id="KW-1133">Transmembrane helix</keyword>
<feature type="transmembrane region" description="Helical" evidence="1">
    <location>
        <begin position="20"/>
        <end position="39"/>
    </location>
</feature>
<dbReference type="EMBL" id="CP001104">
    <property type="protein sequence ID" value="ACR72154.1"/>
    <property type="molecule type" value="Genomic_DNA"/>
</dbReference>
<reference evidence="3 4" key="1">
    <citation type="journal article" date="2009" name="Proc. Natl. Acad. Sci. U.S.A.">
        <title>Characterizing a model human gut microbiota composed of members of its two dominant bacterial phyla.</title>
        <authorList>
            <person name="Mahowald M.A."/>
            <person name="Rey F.E."/>
            <person name="Seedorf H."/>
            <person name="Turnbaugh P.J."/>
            <person name="Fulton R.S."/>
            <person name="Wollam A."/>
            <person name="Shah N."/>
            <person name="Wang C."/>
            <person name="Magrini V."/>
            <person name="Wilson R.K."/>
            <person name="Cantarel B.L."/>
            <person name="Coutinho P.M."/>
            <person name="Henrissat B."/>
            <person name="Crock L.W."/>
            <person name="Russell A."/>
            <person name="Verberkmoes N.C."/>
            <person name="Hettich R.L."/>
            <person name="Gordon J.I."/>
        </authorList>
    </citation>
    <scope>NUCLEOTIDE SEQUENCE [LARGE SCALE GENOMIC DNA]</scope>
    <source>
        <strain evidence="4">ATCC 27750 / DSM 3376 / VPI C15-48 / C15-B4</strain>
    </source>
</reference>
<evidence type="ECO:0000259" key="2">
    <source>
        <dbReference type="Pfam" id="PF26018"/>
    </source>
</evidence>
<dbReference type="KEGG" id="eel:EUBELI_01154"/>
<dbReference type="HOGENOM" id="CLU_047532_0_0_9"/>
<keyword evidence="1" id="KW-0812">Transmembrane</keyword>
<organism evidence="3 4">
    <name type="scientific">Lachnospira eligens (strain ATCC 27750 / DSM 3376 / VPI C15-48 / C15-B4)</name>
    <name type="common">Eubacterium eligens</name>
    <dbReference type="NCBI Taxonomy" id="515620"/>
    <lineage>
        <taxon>Bacteria</taxon>
        <taxon>Bacillati</taxon>
        <taxon>Bacillota</taxon>
        <taxon>Clostridia</taxon>
        <taxon>Lachnospirales</taxon>
        <taxon>Lachnospiraceae</taxon>
        <taxon>Lachnospira</taxon>
    </lineage>
</organism>
<keyword evidence="4" id="KW-1185">Reference proteome</keyword>
<proteinExistence type="predicted"/>
<dbReference type="Proteomes" id="UP000001476">
    <property type="component" value="Chromosome"/>
</dbReference>
<dbReference type="eggNOG" id="ENOG502Z9F5">
    <property type="taxonomic scope" value="Bacteria"/>
</dbReference>
<sequence>MRFIMAGKKVVRYRRKPKAAAIIFGIVLVYIVCFIVIYVSKAKVQTYEVEVGSLMNNASFTAVALRKEEVYNSSYSGDINYYQREGTRVMTDDTVYTVDETGRVSEILAQYTSGDGNKLSDENLTVIKNTLTNYKTEYGDNDFSAVYDLKSDLNATVLQSINENIMANLDSIVSSTGSQDLFKTVKSDKPGIVVYSIDGYEGITEDTIGNVDFKKTAYDKQNLKAEKLIAASDPAYKLITSENWTLMFPVTQSDIDKYSLSGKDTISIKFTKDNVMGTFPFKIVNDGKNSYGEITLSKYMIRYATERFLDIEIIVSGKSGIKVPVSAVTENEFYKIPKEYLITNGEKGNYGFLVEESDSEGKRNQVFKSVDIYKSNDESIYIKKTELSAGTAIIKMDSNDRFVVGPVEKLKGIYCVNTGYTVFKLVEIIDGNNEYYIVKQSLSHGVSIYDRIILDADKYSENEMIY</sequence>
<evidence type="ECO:0000256" key="1">
    <source>
        <dbReference type="SAM" id="Phobius"/>
    </source>
</evidence>
<gene>
    <name evidence="3" type="ordered locus">EUBELI_01154</name>
</gene>
<dbReference type="InterPro" id="IPR058709">
    <property type="entry name" value="BSH_RND-rel"/>
</dbReference>
<dbReference type="AlphaFoldDB" id="C4Z0P1"/>
<feature type="domain" description="RND related barrel-sandwich hybrid" evidence="2">
    <location>
        <begin position="68"/>
        <end position="221"/>
    </location>
</feature>
<dbReference type="Pfam" id="PF26018">
    <property type="entry name" value="BSH_RND_rel"/>
    <property type="match status" value="1"/>
</dbReference>
<accession>C4Z0P1</accession>
<name>C4Z0P1_LACE2</name>
<protein>
    <recommendedName>
        <fullName evidence="2">RND related barrel-sandwich hybrid domain-containing protein</fullName>
    </recommendedName>
</protein>